<keyword evidence="2" id="KW-0378">Hydrolase</keyword>
<protein>
    <submittedName>
        <fullName evidence="4">Phospholipase carboxylesterase</fullName>
    </submittedName>
</protein>
<dbReference type="STRING" id="1618.IV36_GL002294"/>
<dbReference type="SUPFAM" id="SSF53474">
    <property type="entry name" value="alpha/beta-Hydrolases"/>
    <property type="match status" value="1"/>
</dbReference>
<evidence type="ECO:0000259" key="3">
    <source>
        <dbReference type="Pfam" id="PF02230"/>
    </source>
</evidence>
<dbReference type="Pfam" id="PF02230">
    <property type="entry name" value="Abhydrolase_2"/>
    <property type="match status" value="1"/>
</dbReference>
<reference evidence="4 5" key="1">
    <citation type="journal article" date="2015" name="Genome Announc.">
        <title>Expanding the biotechnology potential of lactobacilli through comparative genomics of 213 strains and associated genera.</title>
        <authorList>
            <person name="Sun Z."/>
            <person name="Harris H.M."/>
            <person name="McCann A."/>
            <person name="Guo C."/>
            <person name="Argimon S."/>
            <person name="Zhang W."/>
            <person name="Yang X."/>
            <person name="Jeffery I.B."/>
            <person name="Cooney J.C."/>
            <person name="Kagawa T.F."/>
            <person name="Liu W."/>
            <person name="Song Y."/>
            <person name="Salvetti E."/>
            <person name="Wrobel A."/>
            <person name="Rasinkangas P."/>
            <person name="Parkhill J."/>
            <person name="Rea M.C."/>
            <person name="O'Sullivan O."/>
            <person name="Ritari J."/>
            <person name="Douillard F.P."/>
            <person name="Paul Ross R."/>
            <person name="Yang R."/>
            <person name="Briner A.E."/>
            <person name="Felis G.E."/>
            <person name="de Vos W.M."/>
            <person name="Barrangou R."/>
            <person name="Klaenhammer T.R."/>
            <person name="Caufield P.W."/>
            <person name="Cui Y."/>
            <person name="Zhang H."/>
            <person name="O'Toole P.W."/>
        </authorList>
    </citation>
    <scope>NUCLEOTIDE SEQUENCE [LARGE SCALE GENOMIC DNA]</scope>
    <source>
        <strain evidence="4 5">ATCC 27304</strain>
    </source>
</reference>
<dbReference type="EMBL" id="JQAR01000008">
    <property type="protein sequence ID" value="KRN30255.1"/>
    <property type="molecule type" value="Genomic_DNA"/>
</dbReference>
<accession>A0A0R2FNV5</accession>
<dbReference type="Gene3D" id="3.40.50.1820">
    <property type="entry name" value="alpha/beta hydrolase"/>
    <property type="match status" value="1"/>
</dbReference>
<dbReference type="AlphaFoldDB" id="A0A0R2FNV5"/>
<gene>
    <name evidence="4" type="ORF">IV36_GL002294</name>
</gene>
<dbReference type="Proteomes" id="UP000051727">
    <property type="component" value="Unassembled WGS sequence"/>
</dbReference>
<dbReference type="PANTHER" id="PTHR10655:SF17">
    <property type="entry name" value="LYSOPHOSPHOLIPASE-LIKE PROTEIN 1"/>
    <property type="match status" value="1"/>
</dbReference>
<dbReference type="PANTHER" id="PTHR10655">
    <property type="entry name" value="LYSOPHOSPHOLIPASE-RELATED"/>
    <property type="match status" value="1"/>
</dbReference>
<dbReference type="InterPro" id="IPR003140">
    <property type="entry name" value="PLipase/COase/thioEstase"/>
</dbReference>
<evidence type="ECO:0000256" key="2">
    <source>
        <dbReference type="ARBA" id="ARBA00022801"/>
    </source>
</evidence>
<name>A0A0R2FNV5_9LACO</name>
<evidence type="ECO:0000256" key="1">
    <source>
        <dbReference type="ARBA" id="ARBA00006499"/>
    </source>
</evidence>
<comment type="caution">
    <text evidence="4">The sequence shown here is derived from an EMBL/GenBank/DDBJ whole genome shotgun (WGS) entry which is preliminary data.</text>
</comment>
<dbReference type="PATRIC" id="fig|1618.3.peg.2358"/>
<comment type="similarity">
    <text evidence="1">Belongs to the AB hydrolase superfamily. AB hydrolase 2 family.</text>
</comment>
<evidence type="ECO:0000313" key="5">
    <source>
        <dbReference type="Proteomes" id="UP000051727"/>
    </source>
</evidence>
<feature type="domain" description="Phospholipase/carboxylesterase/thioesterase" evidence="3">
    <location>
        <begin position="61"/>
        <end position="195"/>
    </location>
</feature>
<sequence length="203" mass="23052">MTKETPVVMTLHGMNSSYFDLRPLVPVFGKDVIELHIQGDLNYGSGYAYFIPKFIDKTETEVIGDVITGIHDQVEEILGQNNLQGNPLFCLGFSQGAIISAGLSVFYPNWLDIVAILSARLPQFYIEKARKSLTGKKLDTGIFISQGQKDPVFPLETGRELASFFKKYADNVEYHEYPSGHMVDYSEPQDIYDWFNEFYIKNN</sequence>
<organism evidence="4 5">
    <name type="scientific">Liquorilactobacillus mali</name>
    <dbReference type="NCBI Taxonomy" id="1618"/>
    <lineage>
        <taxon>Bacteria</taxon>
        <taxon>Bacillati</taxon>
        <taxon>Bacillota</taxon>
        <taxon>Bacilli</taxon>
        <taxon>Lactobacillales</taxon>
        <taxon>Lactobacillaceae</taxon>
        <taxon>Liquorilactobacillus</taxon>
    </lineage>
</organism>
<proteinExistence type="inferred from homology"/>
<dbReference type="InterPro" id="IPR050565">
    <property type="entry name" value="LYPA1-2/EST-like"/>
</dbReference>
<dbReference type="InterPro" id="IPR029058">
    <property type="entry name" value="AB_hydrolase_fold"/>
</dbReference>
<evidence type="ECO:0000313" key="4">
    <source>
        <dbReference type="EMBL" id="KRN30255.1"/>
    </source>
</evidence>
<dbReference type="GO" id="GO:0016787">
    <property type="term" value="F:hydrolase activity"/>
    <property type="evidence" value="ECO:0007669"/>
    <property type="project" value="UniProtKB-KW"/>
</dbReference>